<dbReference type="PRINTS" id="PR00385">
    <property type="entry name" value="P450"/>
</dbReference>
<keyword evidence="9" id="KW-0812">Transmembrane</keyword>
<proteinExistence type="inferred from homology"/>
<protein>
    <submittedName>
        <fullName evidence="10">Cytochrome P450</fullName>
    </submittedName>
</protein>
<organism evidence="10 11">
    <name type="scientific">Aspergillus keveii</name>
    <dbReference type="NCBI Taxonomy" id="714993"/>
    <lineage>
        <taxon>Eukaryota</taxon>
        <taxon>Fungi</taxon>
        <taxon>Dikarya</taxon>
        <taxon>Ascomycota</taxon>
        <taxon>Pezizomycotina</taxon>
        <taxon>Eurotiomycetes</taxon>
        <taxon>Eurotiomycetidae</taxon>
        <taxon>Eurotiales</taxon>
        <taxon>Aspergillaceae</taxon>
        <taxon>Aspergillus</taxon>
        <taxon>Aspergillus subgen. Nidulantes</taxon>
    </lineage>
</organism>
<evidence type="ECO:0000256" key="8">
    <source>
        <dbReference type="RuleBase" id="RU000461"/>
    </source>
</evidence>
<keyword evidence="4 8" id="KW-0479">Metal-binding</keyword>
<dbReference type="PRINTS" id="PR00463">
    <property type="entry name" value="EP450I"/>
</dbReference>
<reference evidence="10 11" key="1">
    <citation type="submission" date="2024-07" db="EMBL/GenBank/DDBJ databases">
        <title>Section-level genome sequencing and comparative genomics of Aspergillus sections Usti and Cavernicolus.</title>
        <authorList>
            <consortium name="Lawrence Berkeley National Laboratory"/>
            <person name="Nybo J.L."/>
            <person name="Vesth T.C."/>
            <person name="Theobald S."/>
            <person name="Frisvad J.C."/>
            <person name="Larsen T.O."/>
            <person name="Kjaerboelling I."/>
            <person name="Rothschild-Mancinelli K."/>
            <person name="Lyhne E.K."/>
            <person name="Kogle M.E."/>
            <person name="Barry K."/>
            <person name="Clum A."/>
            <person name="Na H."/>
            <person name="Ledsgaard L."/>
            <person name="Lin J."/>
            <person name="Lipzen A."/>
            <person name="Kuo A."/>
            <person name="Riley R."/>
            <person name="Mondo S."/>
            <person name="Labutti K."/>
            <person name="Haridas S."/>
            <person name="Pangalinan J."/>
            <person name="Salamov A.A."/>
            <person name="Simmons B.A."/>
            <person name="Magnuson J.K."/>
            <person name="Chen J."/>
            <person name="Drula E."/>
            <person name="Henrissat B."/>
            <person name="Wiebenga A."/>
            <person name="Lubbers R.J."/>
            <person name="Gomes A.C."/>
            <person name="Makela M.R."/>
            <person name="Stajich J."/>
            <person name="Grigoriev I.V."/>
            <person name="Mortensen U.H."/>
            <person name="De Vries R.P."/>
            <person name="Baker S.E."/>
            <person name="Andersen M.R."/>
        </authorList>
    </citation>
    <scope>NUCLEOTIDE SEQUENCE [LARGE SCALE GENOMIC DNA]</scope>
    <source>
        <strain evidence="10 11">CBS 209.92</strain>
    </source>
</reference>
<dbReference type="InterPro" id="IPR001128">
    <property type="entry name" value="Cyt_P450"/>
</dbReference>
<evidence type="ECO:0000256" key="9">
    <source>
        <dbReference type="SAM" id="Phobius"/>
    </source>
</evidence>
<keyword evidence="7 8" id="KW-0503">Monooxygenase</keyword>
<dbReference type="EMBL" id="JBFTWV010000294">
    <property type="protein sequence ID" value="KAL2782939.1"/>
    <property type="molecule type" value="Genomic_DNA"/>
</dbReference>
<dbReference type="PROSITE" id="PS00086">
    <property type="entry name" value="CYTOCHROME_P450"/>
    <property type="match status" value="1"/>
</dbReference>
<evidence type="ECO:0000256" key="2">
    <source>
        <dbReference type="ARBA" id="ARBA00010617"/>
    </source>
</evidence>
<name>A0ABR4FI71_9EURO</name>
<keyword evidence="3 8" id="KW-0349">Heme</keyword>
<dbReference type="Pfam" id="PF00067">
    <property type="entry name" value="p450"/>
    <property type="match status" value="1"/>
</dbReference>
<evidence type="ECO:0000256" key="6">
    <source>
        <dbReference type="ARBA" id="ARBA00023004"/>
    </source>
</evidence>
<dbReference type="PANTHER" id="PTHR24305">
    <property type="entry name" value="CYTOCHROME P450"/>
    <property type="match status" value="1"/>
</dbReference>
<feature type="transmembrane region" description="Helical" evidence="9">
    <location>
        <begin position="20"/>
        <end position="41"/>
    </location>
</feature>
<accession>A0ABR4FI71</accession>
<keyword evidence="11" id="KW-1185">Reference proteome</keyword>
<evidence type="ECO:0000256" key="3">
    <source>
        <dbReference type="ARBA" id="ARBA00022617"/>
    </source>
</evidence>
<keyword evidence="9" id="KW-0472">Membrane</keyword>
<dbReference type="Gene3D" id="1.10.630.10">
    <property type="entry name" value="Cytochrome P450"/>
    <property type="match status" value="1"/>
</dbReference>
<comment type="similarity">
    <text evidence="2 8">Belongs to the cytochrome P450 family.</text>
</comment>
<evidence type="ECO:0000256" key="1">
    <source>
        <dbReference type="ARBA" id="ARBA00001971"/>
    </source>
</evidence>
<dbReference type="InterPro" id="IPR017972">
    <property type="entry name" value="Cyt_P450_CS"/>
</dbReference>
<dbReference type="InterPro" id="IPR036396">
    <property type="entry name" value="Cyt_P450_sf"/>
</dbReference>
<evidence type="ECO:0000256" key="4">
    <source>
        <dbReference type="ARBA" id="ARBA00022723"/>
    </source>
</evidence>
<comment type="cofactor">
    <cofactor evidence="1">
        <name>heme</name>
        <dbReference type="ChEBI" id="CHEBI:30413"/>
    </cofactor>
</comment>
<evidence type="ECO:0000313" key="10">
    <source>
        <dbReference type="EMBL" id="KAL2782939.1"/>
    </source>
</evidence>
<evidence type="ECO:0000256" key="7">
    <source>
        <dbReference type="ARBA" id="ARBA00023033"/>
    </source>
</evidence>
<dbReference type="InterPro" id="IPR002401">
    <property type="entry name" value="Cyt_P450_E_grp-I"/>
</dbReference>
<sequence length="510" mass="57831">MSASWLARFNAGSIDPSLWLLTLVAVLFGTSFVYSVAYNLWFHPLRKVPGPLFAKIFNQYMVPSTLRLRRAQRLEKLHREYGPVVRVAPNEVSIADWKVYREIYSTKANAKTDEFYAPASFLDHENIFSMRNKAQHAARRKMQSQPYSQQAVLQNEALIADKAEILVRRMMNAAKGSASGVTADVYPLCGLFSLEVILKCAFNRDYGESLDGDSLTFCKAMDQSQTVLPIHGFFHFIDHKSGVYVPGSIGWGFKQFNTWVSMTAALCKDFQQHESAFDKTHKFMVTPLLVNKDEFLGRQLTQDEIVEEAMGIAFAGSGTTSTTLCYLLYSLSRPEGQSIHERLQRELQGVRETLREVQDLPLLNAVINETMRLYPAIVSTLPRILHEPLNVGDFVLPRGTIVGMQNYIHQRDPSLFPDPNKFVPDRWMAGSDRQKEMNAALTPFSLGPRNCIGQNLARAELYLATAHIFKRLHLTLDPRMTDKDMELEDRFNSAPVGRKLLLTVRVINND</sequence>
<comment type="caution">
    <text evidence="10">The sequence shown here is derived from an EMBL/GenBank/DDBJ whole genome shotgun (WGS) entry which is preliminary data.</text>
</comment>
<keyword evidence="9" id="KW-1133">Transmembrane helix</keyword>
<evidence type="ECO:0000256" key="5">
    <source>
        <dbReference type="ARBA" id="ARBA00023002"/>
    </source>
</evidence>
<evidence type="ECO:0000313" key="11">
    <source>
        <dbReference type="Proteomes" id="UP001610563"/>
    </source>
</evidence>
<dbReference type="Proteomes" id="UP001610563">
    <property type="component" value="Unassembled WGS sequence"/>
</dbReference>
<keyword evidence="6 8" id="KW-0408">Iron</keyword>
<gene>
    <name evidence="10" type="ORF">BJX66DRAFT_345392</name>
</gene>
<dbReference type="InterPro" id="IPR050121">
    <property type="entry name" value="Cytochrome_P450_monoxygenase"/>
</dbReference>
<keyword evidence="5 8" id="KW-0560">Oxidoreductase</keyword>
<dbReference type="SUPFAM" id="SSF48264">
    <property type="entry name" value="Cytochrome P450"/>
    <property type="match status" value="1"/>
</dbReference>
<dbReference type="PANTHER" id="PTHR24305:SF210">
    <property type="entry name" value="CYTOCHROME P450 MONOOXYGENASE ASQL-RELATED"/>
    <property type="match status" value="1"/>
</dbReference>